<evidence type="ECO:0000313" key="2">
    <source>
        <dbReference type="EMBL" id="MBI9113844.1"/>
    </source>
</evidence>
<protein>
    <recommendedName>
        <fullName evidence="4">DUF4175 domain-containing protein</fullName>
    </recommendedName>
</protein>
<comment type="caution">
    <text evidence="2">The sequence shown here is derived from an EMBL/GenBank/DDBJ whole genome shotgun (WGS) entry which is preliminary data.</text>
</comment>
<name>A0A934IBI0_9MICO</name>
<dbReference type="Proteomes" id="UP000602087">
    <property type="component" value="Unassembled WGS sequence"/>
</dbReference>
<dbReference type="AlphaFoldDB" id="A0A934IBI0"/>
<keyword evidence="3" id="KW-1185">Reference proteome</keyword>
<sequence length="53" mass="6122">MMYALLWRALPGPGWFRVILLLVLAVAAVYACFEWLFPQIADYMPFNEQTVGE</sequence>
<reference evidence="2" key="1">
    <citation type="submission" date="2020-12" db="EMBL/GenBank/DDBJ databases">
        <title>Sanguibacter suaedae sp. nov., isolated from Suaeda aralocaspica.</title>
        <authorList>
            <person name="Ma Q."/>
        </authorList>
    </citation>
    <scope>NUCLEOTIDE SEQUENCE</scope>
    <source>
        <strain evidence="2">YZGR15</strain>
    </source>
</reference>
<gene>
    <name evidence="2" type="ORF">JAV76_02300</name>
</gene>
<feature type="transmembrane region" description="Helical" evidence="1">
    <location>
        <begin position="15"/>
        <end position="37"/>
    </location>
</feature>
<organism evidence="2 3">
    <name type="scientific">Sanguibacter suaedae</name>
    <dbReference type="NCBI Taxonomy" id="2795737"/>
    <lineage>
        <taxon>Bacteria</taxon>
        <taxon>Bacillati</taxon>
        <taxon>Actinomycetota</taxon>
        <taxon>Actinomycetes</taxon>
        <taxon>Micrococcales</taxon>
        <taxon>Sanguibacteraceae</taxon>
        <taxon>Sanguibacter</taxon>
    </lineage>
</organism>
<proteinExistence type="predicted"/>
<dbReference type="RefSeq" id="WP_198732434.1">
    <property type="nucleotide sequence ID" value="NZ_JAEINH010000001.1"/>
</dbReference>
<dbReference type="EMBL" id="JAEINH010000001">
    <property type="protein sequence ID" value="MBI9113844.1"/>
    <property type="molecule type" value="Genomic_DNA"/>
</dbReference>
<evidence type="ECO:0000256" key="1">
    <source>
        <dbReference type="SAM" id="Phobius"/>
    </source>
</evidence>
<evidence type="ECO:0008006" key="4">
    <source>
        <dbReference type="Google" id="ProtNLM"/>
    </source>
</evidence>
<keyword evidence="1" id="KW-0812">Transmembrane</keyword>
<accession>A0A934IBI0</accession>
<keyword evidence="1" id="KW-1133">Transmembrane helix</keyword>
<keyword evidence="1" id="KW-0472">Membrane</keyword>
<evidence type="ECO:0000313" key="3">
    <source>
        <dbReference type="Proteomes" id="UP000602087"/>
    </source>
</evidence>